<keyword evidence="4" id="KW-1185">Reference proteome</keyword>
<name>A0A919JQI9_9ACTN</name>
<dbReference type="InterPro" id="IPR032856">
    <property type="entry name" value="GDE_N_bis"/>
</dbReference>
<evidence type="ECO:0000259" key="1">
    <source>
        <dbReference type="Pfam" id="PF14742"/>
    </source>
</evidence>
<keyword evidence="3" id="KW-0808">Transferase</keyword>
<dbReference type="EMBL" id="BOMQ01000088">
    <property type="protein sequence ID" value="GIE53642.1"/>
    <property type="molecule type" value="Genomic_DNA"/>
</dbReference>
<sequence length="587" mass="61606">MVAGTTCLLTTAAGADVSGSTVDGLFVDDCRHLSRLVLRVSGADLRVLRSDPGVTTYAPGTARHEDPPYLLVRRRRVTPGRLAESLELTSFAGTPQTVEVGYEVAADFADQFELRSARTFDKSDAVRDTAAGRDRLVYSYARRGFARTTTVRAAPPAGLTPDGVRWTAVLPPRGTVTLELTVSASPAAGPLVARDDLARCVRQGLADLDALRMPAPGVPGAVVPAAGAPWFLTVFGRDSLLTSLFALSHRPELAAGTLRVLAATQGRTDDESRVEQPGKVIHELRHGELATTGEVPYARYYGSVDATPLFLMLLAAHHEVTGDEAPARSLEPAARAAVGWMLGPGGLAAGYLRYRTDRPGLVHHCWKDSADSIVFRDGAPAAGPIAVAEAQGYAYRALLGAARLAARVWSDPAWSAELTAAAAGLRDRFAADFRLPDGFVALALDGSGAAVDAAASNAGHVLWCGLLDDEWAGTVADRLAGDDFFSGWGLRTLAAGQVPYHPLSYHRGGVWPHDTAIAVAGLAAAGRRAEAARIADGLLAAASYGDGRLPEVMTGLGRERGGGPVPYPHSCSPQAWAAAAPLLLLDI</sequence>
<dbReference type="SUPFAM" id="SSF48208">
    <property type="entry name" value="Six-hairpin glycosidases"/>
    <property type="match status" value="1"/>
</dbReference>
<dbReference type="InterPro" id="IPR008928">
    <property type="entry name" value="6-hairpin_glycosidase_sf"/>
</dbReference>
<dbReference type="Gene3D" id="1.50.10.10">
    <property type="match status" value="1"/>
</dbReference>
<protein>
    <submittedName>
        <fullName evidence="3">Aminotransferase</fullName>
    </submittedName>
</protein>
<dbReference type="Proteomes" id="UP000647172">
    <property type="component" value="Unassembled WGS sequence"/>
</dbReference>
<evidence type="ECO:0000313" key="4">
    <source>
        <dbReference type="Proteomes" id="UP000647172"/>
    </source>
</evidence>
<accession>A0A919JQI9</accession>
<gene>
    <name evidence="3" type="ORF">Ani05nite_71760</name>
</gene>
<dbReference type="AlphaFoldDB" id="A0A919JQI9"/>
<dbReference type="InterPro" id="IPR012341">
    <property type="entry name" value="6hp_glycosidase-like_sf"/>
</dbReference>
<dbReference type="InterPro" id="IPR054491">
    <property type="entry name" value="MGH1-like_GH"/>
</dbReference>
<dbReference type="GO" id="GO:0008483">
    <property type="term" value="F:transaminase activity"/>
    <property type="evidence" value="ECO:0007669"/>
    <property type="project" value="UniProtKB-KW"/>
</dbReference>
<feature type="domain" description="Putative glycogen debranching enzyme N-terminal" evidence="1">
    <location>
        <begin position="3"/>
        <end position="180"/>
    </location>
</feature>
<proteinExistence type="predicted"/>
<comment type="caution">
    <text evidence="3">The sequence shown here is derived from an EMBL/GenBank/DDBJ whole genome shotgun (WGS) entry which is preliminary data.</text>
</comment>
<evidence type="ECO:0000259" key="2">
    <source>
        <dbReference type="Pfam" id="PF22422"/>
    </source>
</evidence>
<evidence type="ECO:0000313" key="3">
    <source>
        <dbReference type="EMBL" id="GIE53642.1"/>
    </source>
</evidence>
<dbReference type="Pfam" id="PF14742">
    <property type="entry name" value="GDE_N_bis"/>
    <property type="match status" value="1"/>
</dbReference>
<reference evidence="3" key="1">
    <citation type="submission" date="2021-01" db="EMBL/GenBank/DDBJ databases">
        <title>Whole genome shotgun sequence of Actinoplanes nipponensis NBRC 14063.</title>
        <authorList>
            <person name="Komaki H."/>
            <person name="Tamura T."/>
        </authorList>
    </citation>
    <scope>NUCLEOTIDE SEQUENCE</scope>
    <source>
        <strain evidence="3">NBRC 14063</strain>
    </source>
</reference>
<organism evidence="3 4">
    <name type="scientific">Actinoplanes nipponensis</name>
    <dbReference type="NCBI Taxonomy" id="135950"/>
    <lineage>
        <taxon>Bacteria</taxon>
        <taxon>Bacillati</taxon>
        <taxon>Actinomycetota</taxon>
        <taxon>Actinomycetes</taxon>
        <taxon>Micromonosporales</taxon>
        <taxon>Micromonosporaceae</taxon>
        <taxon>Actinoplanes</taxon>
    </lineage>
</organism>
<dbReference type="Pfam" id="PF22422">
    <property type="entry name" value="MGH1-like_GH"/>
    <property type="match status" value="1"/>
</dbReference>
<feature type="domain" description="Mannosylglycerate hydrolase MGH1-like glycoside hydrolase" evidence="2">
    <location>
        <begin position="390"/>
        <end position="549"/>
    </location>
</feature>
<keyword evidence="3" id="KW-0032">Aminotransferase</keyword>
<dbReference type="GO" id="GO:0005975">
    <property type="term" value="P:carbohydrate metabolic process"/>
    <property type="evidence" value="ECO:0007669"/>
    <property type="project" value="InterPro"/>
</dbReference>